<dbReference type="KEGG" id="mcoo:MCOO_13090"/>
<evidence type="ECO:0000256" key="1">
    <source>
        <dbReference type="SAM" id="SignalP"/>
    </source>
</evidence>
<feature type="domain" description="PknH-like extracellular" evidence="2">
    <location>
        <begin position="45"/>
        <end position="225"/>
    </location>
</feature>
<protein>
    <submittedName>
        <fullName evidence="3">Sensor domain-containing protein</fullName>
    </submittedName>
</protein>
<dbReference type="AlphaFoldDB" id="A0A7I7KU36"/>
<dbReference type="Pfam" id="PF14032">
    <property type="entry name" value="PknH_C"/>
    <property type="match status" value="1"/>
</dbReference>
<gene>
    <name evidence="3" type="primary">lppH</name>
    <name evidence="3" type="ORF">MCOO_13090</name>
</gene>
<feature type="chain" id="PRO_5029885717" evidence="1">
    <location>
        <begin position="27"/>
        <end position="229"/>
    </location>
</feature>
<dbReference type="InterPro" id="IPR026954">
    <property type="entry name" value="PknH-like_Extracell"/>
</dbReference>
<feature type="signal peptide" evidence="1">
    <location>
        <begin position="1"/>
        <end position="26"/>
    </location>
</feature>
<accession>A0A7I7KU36</accession>
<evidence type="ECO:0000259" key="2">
    <source>
        <dbReference type="Pfam" id="PF14032"/>
    </source>
</evidence>
<keyword evidence="4" id="KW-1185">Reference proteome</keyword>
<dbReference type="EMBL" id="AP022569">
    <property type="protein sequence ID" value="BBX45294.1"/>
    <property type="molecule type" value="Genomic_DNA"/>
</dbReference>
<evidence type="ECO:0000313" key="4">
    <source>
        <dbReference type="Proteomes" id="UP000465866"/>
    </source>
</evidence>
<reference evidence="3 4" key="1">
    <citation type="journal article" date="2019" name="Emerg. Microbes Infect.">
        <title>Comprehensive subspecies identification of 175 nontuberculous mycobacteria species based on 7547 genomic profiles.</title>
        <authorList>
            <person name="Matsumoto Y."/>
            <person name="Kinjo T."/>
            <person name="Motooka D."/>
            <person name="Nabeya D."/>
            <person name="Jung N."/>
            <person name="Uechi K."/>
            <person name="Horii T."/>
            <person name="Iida T."/>
            <person name="Fujita J."/>
            <person name="Nakamura S."/>
        </authorList>
    </citation>
    <scope>NUCLEOTIDE SEQUENCE [LARGE SCALE GENOMIC DNA]</scope>
    <source>
        <strain evidence="3 4">JCM 12404</strain>
    </source>
</reference>
<dbReference type="Gene3D" id="3.40.1000.70">
    <property type="entry name" value="PknH-like extracellular domain"/>
    <property type="match status" value="1"/>
</dbReference>
<keyword evidence="1" id="KW-0732">Signal</keyword>
<dbReference type="Proteomes" id="UP000465866">
    <property type="component" value="Chromosome"/>
</dbReference>
<sequence length="229" mass="23826">MRQWAATLAVAGVGILAAGCGGSNQAGTTSTTTTVTSLIPRPVVERELDTLLLTPAQINPLMGATELSVVRKHDAMSDDAATMKPPECLAIDGSAQAQVYANSGFTAVRDQALNDGNGFTHYAEQAVVLFPTAKQAKVFFIASGLRWPACHQYTHTQSGTQWTVGPMSDDNGALSVISTQQQAKAGGWACGRALAVKNNVIVDVNTCGANPANSAVDIANQIVAKVATR</sequence>
<dbReference type="InterPro" id="IPR038232">
    <property type="entry name" value="PknH-like_Extracell_sf"/>
</dbReference>
<organism evidence="3 4">
    <name type="scientific">Mycobacterium cookii</name>
    <dbReference type="NCBI Taxonomy" id="1775"/>
    <lineage>
        <taxon>Bacteria</taxon>
        <taxon>Bacillati</taxon>
        <taxon>Actinomycetota</taxon>
        <taxon>Actinomycetes</taxon>
        <taxon>Mycobacteriales</taxon>
        <taxon>Mycobacteriaceae</taxon>
        <taxon>Mycobacterium</taxon>
    </lineage>
</organism>
<dbReference type="PROSITE" id="PS51257">
    <property type="entry name" value="PROKAR_LIPOPROTEIN"/>
    <property type="match status" value="1"/>
</dbReference>
<evidence type="ECO:0000313" key="3">
    <source>
        <dbReference type="EMBL" id="BBX45294.1"/>
    </source>
</evidence>
<name>A0A7I7KU36_9MYCO</name>
<proteinExistence type="predicted"/>
<dbReference type="RefSeq" id="WP_163775607.1">
    <property type="nucleotide sequence ID" value="NZ_AP022569.1"/>
</dbReference>